<dbReference type="PANTHER" id="PTHR43611:SF3">
    <property type="entry name" value="FLAVIN MONONUCLEOTIDE HYDROLASE 1, CHLOROPLATIC"/>
    <property type="match status" value="1"/>
</dbReference>
<dbReference type="AlphaFoldDB" id="A0A939CA75"/>
<dbReference type="Gene3D" id="3.40.50.1000">
    <property type="entry name" value="HAD superfamily/HAD-like"/>
    <property type="match status" value="1"/>
</dbReference>
<dbReference type="GO" id="GO:0016787">
    <property type="term" value="F:hydrolase activity"/>
    <property type="evidence" value="ECO:0007669"/>
    <property type="project" value="UniProtKB-KW"/>
</dbReference>
<gene>
    <name evidence="2" type="ORF">JW744_03335</name>
</gene>
<evidence type="ECO:0000256" key="1">
    <source>
        <dbReference type="ARBA" id="ARBA00007958"/>
    </source>
</evidence>
<evidence type="ECO:0000313" key="2">
    <source>
        <dbReference type="EMBL" id="MBN2067475.1"/>
    </source>
</evidence>
<comment type="similarity">
    <text evidence="1">Belongs to the HAD-like hydrolase superfamily.</text>
</comment>
<dbReference type="Pfam" id="PF00702">
    <property type="entry name" value="Hydrolase"/>
    <property type="match status" value="1"/>
</dbReference>
<dbReference type="PANTHER" id="PTHR43611">
    <property type="entry name" value="ALPHA-D-GLUCOSE 1-PHOSPHATE PHOSPHATASE"/>
    <property type="match status" value="1"/>
</dbReference>
<dbReference type="PRINTS" id="PR00413">
    <property type="entry name" value="HADHALOGNASE"/>
</dbReference>
<dbReference type="Gene3D" id="1.10.150.240">
    <property type="entry name" value="Putative phosphatase, domain 2"/>
    <property type="match status" value="1"/>
</dbReference>
<dbReference type="InterPro" id="IPR006439">
    <property type="entry name" value="HAD-SF_hydro_IA"/>
</dbReference>
<dbReference type="InterPro" id="IPR023198">
    <property type="entry name" value="PGP-like_dom2"/>
</dbReference>
<evidence type="ECO:0000313" key="3">
    <source>
        <dbReference type="Proteomes" id="UP000809243"/>
    </source>
</evidence>
<proteinExistence type="inferred from homology"/>
<organism evidence="2 3">
    <name type="scientific">Candidatus Iainarchaeum sp</name>
    <dbReference type="NCBI Taxonomy" id="3101447"/>
    <lineage>
        <taxon>Archaea</taxon>
        <taxon>Candidatus Iainarchaeota</taxon>
        <taxon>Candidatus Iainarchaeia</taxon>
        <taxon>Candidatus Iainarchaeales</taxon>
        <taxon>Candidatus Iainarchaeaceae</taxon>
        <taxon>Candidatus Iainarchaeum</taxon>
    </lineage>
</organism>
<dbReference type="InterPro" id="IPR023214">
    <property type="entry name" value="HAD_sf"/>
</dbReference>
<dbReference type="SFLD" id="SFLDS00003">
    <property type="entry name" value="Haloacid_Dehalogenase"/>
    <property type="match status" value="1"/>
</dbReference>
<keyword evidence="2" id="KW-0378">Hydrolase</keyword>
<protein>
    <submittedName>
        <fullName evidence="2">HAD-IA family hydrolase</fullName>
    </submittedName>
</protein>
<dbReference type="EMBL" id="JAFGDB010000054">
    <property type="protein sequence ID" value="MBN2067475.1"/>
    <property type="molecule type" value="Genomic_DNA"/>
</dbReference>
<dbReference type="NCBIfam" id="TIGR01509">
    <property type="entry name" value="HAD-SF-IA-v3"/>
    <property type="match status" value="1"/>
</dbReference>
<comment type="caution">
    <text evidence="2">The sequence shown here is derived from an EMBL/GenBank/DDBJ whole genome shotgun (WGS) entry which is preliminary data.</text>
</comment>
<accession>A0A939CA75</accession>
<dbReference type="SFLD" id="SFLDG01129">
    <property type="entry name" value="C1.5:_HAD__Beta-PGM__Phosphata"/>
    <property type="match status" value="1"/>
</dbReference>
<sequence length="204" mass="23467">MDEMKAVIFDLGGVLVGFKQESFVRETLSYVPRPVNLDWTNPKVIEAHRQFELGKLSKRQFYNRTLPFMGKISFREFCRVWGAGIFVWRPAVAEFVKKLKRKGYKIGIISNCDAFSYPLIMGRYKLHRFVDSSAPSFKVHARKPSRAIFDAAVKGLKEKPENCVYVDDLQKYVKIARKFGLQALHYKNPTQLKKGLSKLGVNAN</sequence>
<name>A0A939CA75_9ARCH</name>
<dbReference type="SUPFAM" id="SSF56784">
    <property type="entry name" value="HAD-like"/>
    <property type="match status" value="1"/>
</dbReference>
<reference evidence="2" key="1">
    <citation type="submission" date="2021-01" db="EMBL/GenBank/DDBJ databases">
        <title>Active Sulfur Cycling in an Early Earth Analoge.</title>
        <authorList>
            <person name="Hahn C.R."/>
            <person name="Youssef N.H."/>
            <person name="Elshahed M."/>
        </authorList>
    </citation>
    <scope>NUCLEOTIDE SEQUENCE</scope>
    <source>
        <strain evidence="2">Zod_Metabat.1151</strain>
    </source>
</reference>
<dbReference type="Proteomes" id="UP000809243">
    <property type="component" value="Unassembled WGS sequence"/>
</dbReference>
<dbReference type="InterPro" id="IPR036412">
    <property type="entry name" value="HAD-like_sf"/>
</dbReference>